<evidence type="ECO:0008006" key="4">
    <source>
        <dbReference type="Google" id="ProtNLM"/>
    </source>
</evidence>
<dbReference type="AlphaFoldDB" id="A0A558B991"/>
<gene>
    <name evidence="2" type="ORF">FNH05_27350</name>
</gene>
<proteinExistence type="predicted"/>
<evidence type="ECO:0000313" key="2">
    <source>
        <dbReference type="EMBL" id="TVT33082.1"/>
    </source>
</evidence>
<protein>
    <recommendedName>
        <fullName evidence="4">Integrase</fullName>
    </recommendedName>
</protein>
<dbReference type="OrthoDB" id="3190646at2"/>
<comment type="caution">
    <text evidence="2">The sequence shown here is derived from an EMBL/GenBank/DDBJ whole genome shotgun (WGS) entry which is preliminary data.</text>
</comment>
<feature type="region of interest" description="Disordered" evidence="1">
    <location>
        <begin position="238"/>
        <end position="263"/>
    </location>
</feature>
<reference evidence="2 3" key="1">
    <citation type="submission" date="2019-07" db="EMBL/GenBank/DDBJ databases">
        <authorList>
            <person name="Duangmal K."/>
            <person name="Teo W.F.A."/>
        </authorList>
    </citation>
    <scope>NUCLEOTIDE SEQUENCE [LARGE SCALE GENOMIC DNA]</scope>
    <source>
        <strain evidence="2 3">TBRC 6029</strain>
    </source>
</reference>
<evidence type="ECO:0000313" key="3">
    <source>
        <dbReference type="Proteomes" id="UP000320011"/>
    </source>
</evidence>
<dbReference type="Gene3D" id="3.60.40.10">
    <property type="entry name" value="PPM-type phosphatase domain"/>
    <property type="match status" value="1"/>
</dbReference>
<reference evidence="2 3" key="2">
    <citation type="submission" date="2019-08" db="EMBL/GenBank/DDBJ databases">
        <title>Amycolatopsis acidicola sp. nov., isolated from peat swamp forest soil.</title>
        <authorList>
            <person name="Srisuk N."/>
        </authorList>
    </citation>
    <scope>NUCLEOTIDE SEQUENCE [LARGE SCALE GENOMIC DNA]</scope>
    <source>
        <strain evidence="2 3">TBRC 6029</strain>
    </source>
</reference>
<dbReference type="EMBL" id="VJWX01000362">
    <property type="protein sequence ID" value="TVT33082.1"/>
    <property type="molecule type" value="Genomic_DNA"/>
</dbReference>
<evidence type="ECO:0000256" key="1">
    <source>
        <dbReference type="SAM" id="MobiDB-lite"/>
    </source>
</evidence>
<name>A0A558B991_9PSEU</name>
<accession>A0A558B991</accession>
<dbReference type="InterPro" id="IPR036457">
    <property type="entry name" value="PPM-type-like_dom_sf"/>
</dbReference>
<dbReference type="RefSeq" id="WP_144591652.1">
    <property type="nucleotide sequence ID" value="NZ_VJWX01000362.1"/>
</dbReference>
<sequence length="263" mass="29482">MKVETAQLPPFEDSDDKIFVTPNAVIMLDGASAFMPVPVPAATYAEHLGRHIAHTLTTAPEADLVEALAEAIKAIADQLDLTPGRSPSSTVTIARERDEHLDLLILGDNVVVLPDQSITDDRIDRLDLEPARRYRERLTTGCGFDNEHRRLVRELQRQQAEHRNQPGGYWIAEANPNAARQALTLTRRICKTPWAVLATDGAYNTLNHLRLAPLPIGARTISPPLDELLTQCQRWESEHDPEARKLPRAKRHDDKSLTRIQIE</sequence>
<organism evidence="2 3">
    <name type="scientific">Amycolatopsis rhizosphaerae</name>
    <dbReference type="NCBI Taxonomy" id="2053003"/>
    <lineage>
        <taxon>Bacteria</taxon>
        <taxon>Bacillati</taxon>
        <taxon>Actinomycetota</taxon>
        <taxon>Actinomycetes</taxon>
        <taxon>Pseudonocardiales</taxon>
        <taxon>Pseudonocardiaceae</taxon>
        <taxon>Amycolatopsis</taxon>
    </lineage>
</organism>
<keyword evidence="3" id="KW-1185">Reference proteome</keyword>
<dbReference type="SUPFAM" id="SSF81606">
    <property type="entry name" value="PP2C-like"/>
    <property type="match status" value="1"/>
</dbReference>
<dbReference type="Proteomes" id="UP000320011">
    <property type="component" value="Unassembled WGS sequence"/>
</dbReference>